<feature type="region of interest" description="Disordered" evidence="1">
    <location>
        <begin position="61"/>
        <end position="225"/>
    </location>
</feature>
<proteinExistence type="predicted"/>
<evidence type="ECO:0000313" key="2">
    <source>
        <dbReference type="EMBL" id="KAK4788578.1"/>
    </source>
</evidence>
<feature type="compositionally biased region" description="Polar residues" evidence="1">
    <location>
        <begin position="200"/>
        <end position="209"/>
    </location>
</feature>
<evidence type="ECO:0000256" key="1">
    <source>
        <dbReference type="SAM" id="MobiDB-lite"/>
    </source>
</evidence>
<dbReference type="EMBL" id="JAXQNO010000011">
    <property type="protein sequence ID" value="KAK4788578.1"/>
    <property type="molecule type" value="Genomic_DNA"/>
</dbReference>
<protein>
    <submittedName>
        <fullName evidence="2">Uncharacterized protein</fullName>
    </submittedName>
</protein>
<organism evidence="2 3">
    <name type="scientific">Trapa natans</name>
    <name type="common">Water chestnut</name>
    <dbReference type="NCBI Taxonomy" id="22666"/>
    <lineage>
        <taxon>Eukaryota</taxon>
        <taxon>Viridiplantae</taxon>
        <taxon>Streptophyta</taxon>
        <taxon>Embryophyta</taxon>
        <taxon>Tracheophyta</taxon>
        <taxon>Spermatophyta</taxon>
        <taxon>Magnoliopsida</taxon>
        <taxon>eudicotyledons</taxon>
        <taxon>Gunneridae</taxon>
        <taxon>Pentapetalae</taxon>
        <taxon>rosids</taxon>
        <taxon>malvids</taxon>
        <taxon>Myrtales</taxon>
        <taxon>Lythraceae</taxon>
        <taxon>Trapa</taxon>
    </lineage>
</organism>
<feature type="compositionally biased region" description="Polar residues" evidence="1">
    <location>
        <begin position="83"/>
        <end position="97"/>
    </location>
</feature>
<dbReference type="PANTHER" id="PTHR34802:SF1">
    <property type="entry name" value="CHORISMATE SYNTHASE"/>
    <property type="match status" value="1"/>
</dbReference>
<evidence type="ECO:0000313" key="3">
    <source>
        <dbReference type="Proteomes" id="UP001346149"/>
    </source>
</evidence>
<comment type="caution">
    <text evidence="2">The sequence shown here is derived from an EMBL/GenBank/DDBJ whole genome shotgun (WGS) entry which is preliminary data.</text>
</comment>
<accession>A0AAN7LI37</accession>
<sequence length="989" mass="109829">MSLKSAERSILDQPSESTDGTRRRLKISYSREFLLSLSGLEICKKLPSGFDESILSEFEDTYQERQRTPGGFSSHGYNRRSEYGSSPPTKGEPNNYNRGIHGRWENLPSGRSDKDTDSQCSQDSDSGKRYINPSRWGWHAPEHDGLLGSGSFPRPSGYAPGSSGPKIRQNDNYHLNRTTEPYHPPRPYKAVPHKRRENNDSYNDETFGSSEPFDEDKAEEERKRRASFELMRKEHKKELLEKQNSNQEKRRDVFDISTLLEDSENEKRTFLKNNAVDEETQPQEFISDPANSSQVLASRPLVPPGFAGAVNERKSNVIEVKTASEGNISYANDSIMPNDPFVDGELKQLMDKMGLRMKHHENTATHVILSGESDKNLSQPLDDSIQSLNKDVLFGNDHLSNVRGPSSTSERLEVDPPTTVGNQTKGQSSNSFTVLEKNFGSTVPLDASDSSTVLEQHGREEDSCIPHKMQSSRFARWFVEEDEKPSAHPISSQPKKLLSLMASSENSVSLISDGEASENPWQKSLLLSSQLTEGHFGSNTTPLAATNTSIELFTDGKAGTAPTVLTCEDLENSILSEISGSGTKQQPLQRCNTHDEELNGQGSSVDNHASLHLLSLLQKGMDHGDTSTLNVNPRYSENPCSLKSQLVLHESENPKEPMNETLSSSGETLTLETLFGTAFMKELQSVGAPVSAQRGSSSAGSAKFEAVDPEAFAFTQTEANALNNTVALKQRQNLGLEKLDQQFVLDDLQVLDGPRIHTEVRIPEDDSLLALNGPLNLQSLMLGSRPSTKAEPLSSETTPVHIDEELATLNSNLKDFMRGQGPSVDQVPLNKRELDPFQILHFQQSSPQLHPQQFNPRGANFHLLDSYPGQSNSHMKMMSQDFHGGIVHPPIQHPDAGFSGFNPPSHHNPILQQMQVNGGFPPAQHFQGFVRAPPVPHLNHQLPGFNHNMNPIQNLHFGLHSHSKFGRVDIQHPGKESKSCRKLSWQFCW</sequence>
<name>A0AAN7LI37_TRANT</name>
<dbReference type="AlphaFoldDB" id="A0AAN7LI37"/>
<feature type="compositionally biased region" description="Polar residues" evidence="1">
    <location>
        <begin position="419"/>
        <end position="428"/>
    </location>
</feature>
<reference evidence="2 3" key="1">
    <citation type="journal article" date="2023" name="Hortic Res">
        <title>Pangenome of water caltrop reveals structural variations and asymmetric subgenome divergence after allopolyploidization.</title>
        <authorList>
            <person name="Zhang X."/>
            <person name="Chen Y."/>
            <person name="Wang L."/>
            <person name="Yuan Y."/>
            <person name="Fang M."/>
            <person name="Shi L."/>
            <person name="Lu R."/>
            <person name="Comes H.P."/>
            <person name="Ma Y."/>
            <person name="Chen Y."/>
            <person name="Huang G."/>
            <person name="Zhou Y."/>
            <person name="Zheng Z."/>
            <person name="Qiu Y."/>
        </authorList>
    </citation>
    <scope>NUCLEOTIDE SEQUENCE [LARGE SCALE GENOMIC DNA]</scope>
    <source>
        <strain evidence="2">F231</strain>
    </source>
</reference>
<dbReference type="Proteomes" id="UP001346149">
    <property type="component" value="Unassembled WGS sequence"/>
</dbReference>
<feature type="compositionally biased region" description="Basic and acidic residues" evidence="1">
    <location>
        <begin position="1"/>
        <end position="10"/>
    </location>
</feature>
<feature type="compositionally biased region" description="Polar residues" evidence="1">
    <location>
        <begin position="170"/>
        <end position="179"/>
    </location>
</feature>
<dbReference type="PANTHER" id="PTHR34802">
    <property type="entry name" value="CHORISMATE SYNTHASE"/>
    <property type="match status" value="1"/>
</dbReference>
<gene>
    <name evidence="2" type="ORF">SAY86_019897</name>
</gene>
<feature type="region of interest" description="Disordered" evidence="1">
    <location>
        <begin position="400"/>
        <end position="428"/>
    </location>
</feature>
<keyword evidence="3" id="KW-1185">Reference proteome</keyword>
<feature type="region of interest" description="Disordered" evidence="1">
    <location>
        <begin position="1"/>
        <end position="24"/>
    </location>
</feature>